<proteinExistence type="predicted"/>
<evidence type="ECO:0000256" key="1">
    <source>
        <dbReference type="ARBA" id="ARBA00013263"/>
    </source>
</evidence>
<evidence type="ECO:0000256" key="4">
    <source>
        <dbReference type="ARBA" id="ARBA00022840"/>
    </source>
</evidence>
<dbReference type="Gene3D" id="3.30.470.20">
    <property type="entry name" value="ATP-grasp fold, B domain"/>
    <property type="match status" value="1"/>
</dbReference>
<evidence type="ECO:0000256" key="3">
    <source>
        <dbReference type="ARBA" id="ARBA00022741"/>
    </source>
</evidence>
<dbReference type="InterPro" id="IPR005482">
    <property type="entry name" value="Biotin_COase_C"/>
</dbReference>
<accession>A0ABV6K5J1</accession>
<evidence type="ECO:0000256" key="6">
    <source>
        <dbReference type="ARBA" id="ARBA00023267"/>
    </source>
</evidence>
<dbReference type="SUPFAM" id="SSF51246">
    <property type="entry name" value="Rudiment single hybrid motif"/>
    <property type="match status" value="1"/>
</dbReference>
<dbReference type="InterPro" id="IPR011054">
    <property type="entry name" value="Rudment_hybrid_motif"/>
</dbReference>
<evidence type="ECO:0000259" key="8">
    <source>
        <dbReference type="PROSITE" id="PS50975"/>
    </source>
</evidence>
<evidence type="ECO:0000256" key="5">
    <source>
        <dbReference type="ARBA" id="ARBA00023211"/>
    </source>
</evidence>
<dbReference type="NCBIfam" id="NF006367">
    <property type="entry name" value="PRK08591.1"/>
    <property type="match status" value="1"/>
</dbReference>
<keyword evidence="3 7" id="KW-0547">Nucleotide-binding</keyword>
<dbReference type="InterPro" id="IPR050856">
    <property type="entry name" value="Biotin_carboxylase_complex"/>
</dbReference>
<protein>
    <recommendedName>
        <fullName evidence="1">biotin carboxylase</fullName>
        <ecNumber evidence="1">6.3.4.14</ecNumber>
    </recommendedName>
</protein>
<dbReference type="PROSITE" id="PS50979">
    <property type="entry name" value="BC"/>
    <property type="match status" value="1"/>
</dbReference>
<dbReference type="InterPro" id="IPR011764">
    <property type="entry name" value="Biotin_carboxylation_dom"/>
</dbReference>
<dbReference type="InterPro" id="IPR011761">
    <property type="entry name" value="ATP-grasp"/>
</dbReference>
<keyword evidence="11" id="KW-1185">Reference proteome</keyword>
<dbReference type="EMBL" id="JBHLUK010000073">
    <property type="protein sequence ID" value="MFC0424651.1"/>
    <property type="molecule type" value="Genomic_DNA"/>
</dbReference>
<dbReference type="PANTHER" id="PTHR18866">
    <property type="entry name" value="CARBOXYLASE:PYRUVATE/ACETYL-COA/PROPIONYL-COA CARBOXYLASE"/>
    <property type="match status" value="1"/>
</dbReference>
<feature type="domain" description="Biotin carboxylation" evidence="9">
    <location>
        <begin position="5"/>
        <end position="451"/>
    </location>
</feature>
<evidence type="ECO:0000259" key="9">
    <source>
        <dbReference type="PROSITE" id="PS50979"/>
    </source>
</evidence>
<dbReference type="PROSITE" id="PS50975">
    <property type="entry name" value="ATP_GRASP"/>
    <property type="match status" value="1"/>
</dbReference>
<dbReference type="SUPFAM" id="SSF56059">
    <property type="entry name" value="Glutathione synthetase ATP-binding domain-like"/>
    <property type="match status" value="1"/>
</dbReference>
<keyword evidence="6" id="KW-0092">Biotin</keyword>
<evidence type="ECO:0000256" key="7">
    <source>
        <dbReference type="PROSITE-ProRule" id="PRU00409"/>
    </source>
</evidence>
<dbReference type="InterPro" id="IPR005481">
    <property type="entry name" value="BC-like_N"/>
</dbReference>
<reference evidence="10 11" key="1">
    <citation type="submission" date="2024-09" db="EMBL/GenBank/DDBJ databases">
        <authorList>
            <person name="Sun Q."/>
            <person name="Mori K."/>
        </authorList>
    </citation>
    <scope>NUCLEOTIDE SEQUENCE [LARGE SCALE GENOMIC DNA]</scope>
    <source>
        <strain evidence="10 11">TBRC 4575</strain>
    </source>
</reference>
<dbReference type="RefSeq" id="WP_137644886.1">
    <property type="nucleotide sequence ID" value="NZ_BAABRM010000008.1"/>
</dbReference>
<dbReference type="SMART" id="SM00878">
    <property type="entry name" value="Biotin_carb_C"/>
    <property type="match status" value="1"/>
</dbReference>
<keyword evidence="2" id="KW-0436">Ligase</keyword>
<name>A0ABV6K5J1_9LACO</name>
<dbReference type="InterPro" id="IPR005479">
    <property type="entry name" value="CPAse_ATP-bd"/>
</dbReference>
<dbReference type="EC" id="6.3.4.14" evidence="1"/>
<dbReference type="PROSITE" id="PS00867">
    <property type="entry name" value="CPSASE_2"/>
    <property type="match status" value="1"/>
</dbReference>
<keyword evidence="5" id="KW-0464">Manganese</keyword>
<feature type="domain" description="ATP-grasp" evidence="8">
    <location>
        <begin position="124"/>
        <end position="321"/>
    </location>
</feature>
<evidence type="ECO:0000256" key="2">
    <source>
        <dbReference type="ARBA" id="ARBA00022598"/>
    </source>
</evidence>
<dbReference type="PANTHER" id="PTHR18866:SF33">
    <property type="entry name" value="METHYLCROTONOYL-COA CARBOXYLASE SUBUNIT ALPHA, MITOCHONDRIAL-RELATED"/>
    <property type="match status" value="1"/>
</dbReference>
<evidence type="ECO:0000313" key="11">
    <source>
        <dbReference type="Proteomes" id="UP001589855"/>
    </source>
</evidence>
<gene>
    <name evidence="10" type="ORF">ACFFGS_11005</name>
</gene>
<dbReference type="Pfam" id="PF02786">
    <property type="entry name" value="CPSase_L_D2"/>
    <property type="match status" value="1"/>
</dbReference>
<sequence>MKTNLFTKVLVANRGEIAVQIIRALHELGIAAVAVYTPADQDSPFVQLADEAVCIGPNPVTDSYLNMQAIISAANLTGCQAIHPGYGFLSENAEFARLCQACHLTFIGPDTDQIRAMGDKETARQTMQQLGVPIIPGSQHTLTTLTAAQRVARQLGYPVMIKAVAGGGGKGIRTVTNDDQLARGFQLAQREARASYSDDRLYLEKIITDAKHIEVQVLADHYGHVVALPERDCSLQRHHQKVIEESPCALITTQQRQSLLKLVADATKKLHYTNTGTFEFLMDRPGQFYFLEMNTRLQVEHPVTEMVTGLELIKLQVQIAAGQALPFRQKDVQVNGVAIECRLNAEDPNFDFRPQPGKISNLVLPIGSLGVRIDAGVTSGSLISPFYDSMIAKIIIHGRTRQRVQQKMRRCLDELVVSGVQTNRQFLYDLVGSQLVQTARYTTEDIQNQFMKGWLDGQAKVSATNNDGAAATAS</sequence>
<dbReference type="Pfam" id="PF00289">
    <property type="entry name" value="Biotin_carb_N"/>
    <property type="match status" value="1"/>
</dbReference>
<organism evidence="10 11">
    <name type="scientific">Lactiplantibacillus plajomi</name>
    <dbReference type="NCBI Taxonomy" id="1457217"/>
    <lineage>
        <taxon>Bacteria</taxon>
        <taxon>Bacillati</taxon>
        <taxon>Bacillota</taxon>
        <taxon>Bacilli</taxon>
        <taxon>Lactobacillales</taxon>
        <taxon>Lactobacillaceae</taxon>
        <taxon>Lactiplantibacillus</taxon>
    </lineage>
</organism>
<dbReference type="Proteomes" id="UP001589855">
    <property type="component" value="Unassembled WGS sequence"/>
</dbReference>
<comment type="caution">
    <text evidence="10">The sequence shown here is derived from an EMBL/GenBank/DDBJ whole genome shotgun (WGS) entry which is preliminary data.</text>
</comment>
<evidence type="ECO:0000313" key="10">
    <source>
        <dbReference type="EMBL" id="MFC0424651.1"/>
    </source>
</evidence>
<dbReference type="InterPro" id="IPR016185">
    <property type="entry name" value="PreATP-grasp_dom_sf"/>
</dbReference>
<dbReference type="SUPFAM" id="SSF52440">
    <property type="entry name" value="PreATP-grasp domain"/>
    <property type="match status" value="1"/>
</dbReference>
<dbReference type="Pfam" id="PF02785">
    <property type="entry name" value="Biotin_carb_C"/>
    <property type="match status" value="1"/>
</dbReference>
<keyword evidence="4 7" id="KW-0067">ATP-binding</keyword>